<sequence>MNETLKSIRERRSIRNFTNENIDEEKIEKILEAGRWAPSGKNNQPWKFKVVSNEEEKNQIADCTHYSDVVKDSQVLILIYLDKDSMYDRTKDVQSIGACCQNMCLAAHSLGVGSVWNGEILNHRDCIKEIIDRSESLELMALLCFGYPAEGSSSTRLSLDEILINLTLSD</sequence>
<dbReference type="PANTHER" id="PTHR23026:SF123">
    <property type="entry name" value="NAD(P)H NITROREDUCTASE RV3131-RELATED"/>
    <property type="match status" value="1"/>
</dbReference>
<feature type="domain" description="Nitroreductase" evidence="1">
    <location>
        <begin position="65"/>
        <end position="147"/>
    </location>
</feature>
<evidence type="ECO:0000313" key="3">
    <source>
        <dbReference type="Proteomes" id="UP000070404"/>
    </source>
</evidence>
<evidence type="ECO:0000313" key="2">
    <source>
        <dbReference type="EMBL" id="KXB07041.1"/>
    </source>
</evidence>
<dbReference type="SUPFAM" id="SSF55469">
    <property type="entry name" value="FMN-dependent nitroreductase-like"/>
    <property type="match status" value="1"/>
</dbReference>
<dbReference type="EMBL" id="LHYF01000013">
    <property type="protein sequence ID" value="KXB07041.1"/>
    <property type="molecule type" value="Genomic_DNA"/>
</dbReference>
<accession>A0A133VKS6</accession>
<dbReference type="AlphaFoldDB" id="A0A133VKS6"/>
<dbReference type="InterPro" id="IPR029479">
    <property type="entry name" value="Nitroreductase"/>
</dbReference>
<dbReference type="GO" id="GO:0016491">
    <property type="term" value="F:oxidoreductase activity"/>
    <property type="evidence" value="ECO:0007669"/>
    <property type="project" value="InterPro"/>
</dbReference>
<dbReference type="Proteomes" id="UP000070404">
    <property type="component" value="Unassembled WGS sequence"/>
</dbReference>
<proteinExistence type="predicted"/>
<comment type="caution">
    <text evidence="2">The sequence shown here is derived from an EMBL/GenBank/DDBJ whole genome shotgun (WGS) entry which is preliminary data.</text>
</comment>
<organism evidence="2 3">
    <name type="scientific">candidate division MSBL1 archaeon SCGC-AAA382C18</name>
    <dbReference type="NCBI Taxonomy" id="1698281"/>
    <lineage>
        <taxon>Archaea</taxon>
        <taxon>Methanobacteriati</taxon>
        <taxon>Methanobacteriota</taxon>
        <taxon>candidate division MSBL1</taxon>
    </lineage>
</organism>
<dbReference type="PANTHER" id="PTHR23026">
    <property type="entry name" value="NADPH NITROREDUCTASE"/>
    <property type="match status" value="1"/>
</dbReference>
<reference evidence="2 3" key="1">
    <citation type="journal article" date="2016" name="Sci. Rep.">
        <title>Metabolic traits of an uncultured archaeal lineage -MSBL1- from brine pools of the Red Sea.</title>
        <authorList>
            <person name="Mwirichia R."/>
            <person name="Alam I."/>
            <person name="Rashid M."/>
            <person name="Vinu M."/>
            <person name="Ba-Alawi W."/>
            <person name="Anthony Kamau A."/>
            <person name="Kamanda Ngugi D."/>
            <person name="Goker M."/>
            <person name="Klenk H.P."/>
            <person name="Bajic V."/>
            <person name="Stingl U."/>
        </authorList>
    </citation>
    <scope>NUCLEOTIDE SEQUENCE [LARGE SCALE GENOMIC DNA]</scope>
    <source>
        <strain evidence="2">SCGC-AAA382C18</strain>
    </source>
</reference>
<feature type="domain" description="Nitroreductase" evidence="1">
    <location>
        <begin position="8"/>
        <end position="62"/>
    </location>
</feature>
<name>A0A133VKS6_9EURY</name>
<protein>
    <submittedName>
        <fullName evidence="2">Nitroreductase</fullName>
    </submittedName>
</protein>
<dbReference type="Pfam" id="PF00881">
    <property type="entry name" value="Nitroreductase"/>
    <property type="match status" value="2"/>
</dbReference>
<evidence type="ECO:0000259" key="1">
    <source>
        <dbReference type="Pfam" id="PF00881"/>
    </source>
</evidence>
<dbReference type="InterPro" id="IPR000415">
    <property type="entry name" value="Nitroreductase-like"/>
</dbReference>
<dbReference type="InterPro" id="IPR050627">
    <property type="entry name" value="Nitroreductase/BluB"/>
</dbReference>
<dbReference type="CDD" id="cd02136">
    <property type="entry name" value="PnbA_NfnB-like"/>
    <property type="match status" value="1"/>
</dbReference>
<dbReference type="Gene3D" id="3.40.109.10">
    <property type="entry name" value="NADH Oxidase"/>
    <property type="match status" value="1"/>
</dbReference>
<keyword evidence="3" id="KW-1185">Reference proteome</keyword>
<gene>
    <name evidence="2" type="ORF">AKJ52_01140</name>
</gene>